<evidence type="ECO:0000313" key="1">
    <source>
        <dbReference type="EMBL" id="KVH88102.1"/>
    </source>
</evidence>
<reference evidence="1 2" key="1">
    <citation type="journal article" date="2016" name="Sci. Rep.">
        <title>The genome sequence of the outbreeding globe artichoke constructed de novo incorporating a phase-aware low-pass sequencing strategy of F1 progeny.</title>
        <authorList>
            <person name="Scaglione D."/>
            <person name="Reyes-Chin-Wo S."/>
            <person name="Acquadro A."/>
            <person name="Froenicke L."/>
            <person name="Portis E."/>
            <person name="Beitel C."/>
            <person name="Tirone M."/>
            <person name="Mauro R."/>
            <person name="Lo Monaco A."/>
            <person name="Mauromicale G."/>
            <person name="Faccioli P."/>
            <person name="Cattivelli L."/>
            <person name="Rieseberg L."/>
            <person name="Michelmore R."/>
            <person name="Lanteri S."/>
        </authorList>
    </citation>
    <scope>NUCLEOTIDE SEQUENCE [LARGE SCALE GENOMIC DNA]</scope>
    <source>
        <strain evidence="1">2C</strain>
    </source>
</reference>
<dbReference type="InterPro" id="IPR012337">
    <property type="entry name" value="RNaseH-like_sf"/>
</dbReference>
<keyword evidence="2" id="KW-1185">Reference proteome</keyword>
<proteinExistence type="predicted"/>
<dbReference type="Proteomes" id="UP000243975">
    <property type="component" value="Unassembled WGS sequence"/>
</dbReference>
<comment type="caution">
    <text evidence="1">The sequence shown here is derived from an EMBL/GenBank/DDBJ whole genome shotgun (WGS) entry which is preliminary data.</text>
</comment>
<accession>A0A124SAN8</accession>
<dbReference type="AlphaFoldDB" id="A0A124SAN8"/>
<name>A0A124SAN8_CYNCS</name>
<dbReference type="Gramene" id="KVH88102">
    <property type="protein sequence ID" value="KVH88102"/>
    <property type="gene ID" value="Ccrd_024510"/>
</dbReference>
<protein>
    <submittedName>
        <fullName evidence="1">Ribonuclease H-like domain-containing protein</fullName>
    </submittedName>
</protein>
<dbReference type="SUPFAM" id="SSF53098">
    <property type="entry name" value="Ribonuclease H-like"/>
    <property type="match status" value="1"/>
</dbReference>
<dbReference type="EMBL" id="LEKV01005571">
    <property type="protein sequence ID" value="KVH88102.1"/>
    <property type="molecule type" value="Genomic_DNA"/>
</dbReference>
<sequence>MDAPAMGFLYGVINEAKEKITKNLDSNKPSYKGIWDIVDAKWERQLHRDLHATAYYLHPRFRWSPNVSKHPEINYTKDDATYMVE</sequence>
<dbReference type="OMA" id="RIDEKRT"/>
<organism evidence="1 2">
    <name type="scientific">Cynara cardunculus var. scolymus</name>
    <name type="common">Globe artichoke</name>
    <name type="synonym">Cynara scolymus</name>
    <dbReference type="NCBI Taxonomy" id="59895"/>
    <lineage>
        <taxon>Eukaryota</taxon>
        <taxon>Viridiplantae</taxon>
        <taxon>Streptophyta</taxon>
        <taxon>Embryophyta</taxon>
        <taxon>Tracheophyta</taxon>
        <taxon>Spermatophyta</taxon>
        <taxon>Magnoliopsida</taxon>
        <taxon>eudicotyledons</taxon>
        <taxon>Gunneridae</taxon>
        <taxon>Pentapetalae</taxon>
        <taxon>asterids</taxon>
        <taxon>campanulids</taxon>
        <taxon>Asterales</taxon>
        <taxon>Asteraceae</taxon>
        <taxon>Carduoideae</taxon>
        <taxon>Cardueae</taxon>
        <taxon>Carduinae</taxon>
        <taxon>Cynara</taxon>
    </lineage>
</organism>
<gene>
    <name evidence="1" type="ORF">Ccrd_024510</name>
</gene>
<evidence type="ECO:0000313" key="2">
    <source>
        <dbReference type="Proteomes" id="UP000243975"/>
    </source>
</evidence>